<name>A0A3B0XZA9_9ZZZZ</name>
<proteinExistence type="predicted"/>
<sequence>MDLIRVINKADLNKILDFVHDRIFDLSDITFDKVEEVVTIPLTVILDKKAEQKKTFMVKRWKYPVVVANLIVKNVISIDVDDKDQIDQGCINDFTCTDSEIVINNSVPVIIRMSVSSFEMILEITNHVQEMKAGFSLGM</sequence>
<dbReference type="AlphaFoldDB" id="A0A3B0XZA9"/>
<accession>A0A3B0XZA9</accession>
<protein>
    <submittedName>
        <fullName evidence="1">Uncharacterized protein</fullName>
    </submittedName>
</protein>
<gene>
    <name evidence="1" type="ORF">MNBD_GAMMA09-3692</name>
</gene>
<reference evidence="1" key="1">
    <citation type="submission" date="2018-06" db="EMBL/GenBank/DDBJ databases">
        <authorList>
            <person name="Zhirakovskaya E."/>
        </authorList>
    </citation>
    <scope>NUCLEOTIDE SEQUENCE</scope>
</reference>
<organism evidence="1">
    <name type="scientific">hydrothermal vent metagenome</name>
    <dbReference type="NCBI Taxonomy" id="652676"/>
    <lineage>
        <taxon>unclassified sequences</taxon>
        <taxon>metagenomes</taxon>
        <taxon>ecological metagenomes</taxon>
    </lineage>
</organism>
<evidence type="ECO:0000313" key="1">
    <source>
        <dbReference type="EMBL" id="VAW69493.1"/>
    </source>
</evidence>
<dbReference type="EMBL" id="UOFI01000166">
    <property type="protein sequence ID" value="VAW69493.1"/>
    <property type="molecule type" value="Genomic_DNA"/>
</dbReference>